<dbReference type="AlphaFoldDB" id="A0A3M3UJT3"/>
<reference evidence="2 3" key="1">
    <citation type="submission" date="2018-08" db="EMBL/GenBank/DDBJ databases">
        <title>Recombination of ecologically and evolutionarily significant loci maintains genetic cohesion in the Pseudomonas syringae species complex.</title>
        <authorList>
            <person name="Dillon M."/>
            <person name="Thakur S."/>
            <person name="Almeida R.N.D."/>
            <person name="Weir B.S."/>
            <person name="Guttman D.S."/>
        </authorList>
    </citation>
    <scope>NUCLEOTIDE SEQUENCE [LARGE SCALE GENOMIC DNA]</scope>
    <source>
        <strain evidence="2 3">ICMP 6372</strain>
    </source>
</reference>
<feature type="region of interest" description="Disordered" evidence="1">
    <location>
        <begin position="1"/>
        <end position="47"/>
    </location>
</feature>
<sequence>MPRIEQGEQSMDIQPNQFLTSTNERVLTDDGQQGMRGKEGIGSSTERHQGHVAAAIYANCGQLDNRQLEAIIEWVRSYKNGQEGMRENEGVDSSTEQHQGHVAAVIYANCALLNNRQLDEIIEWVRLYKK</sequence>
<gene>
    <name evidence="2" type="ORF">ALQ42_200078</name>
</gene>
<dbReference type="EMBL" id="RBPS01000271">
    <property type="protein sequence ID" value="RMO33520.1"/>
    <property type="molecule type" value="Genomic_DNA"/>
</dbReference>
<accession>A0A3M3UJT3</accession>
<organism evidence="2 3">
    <name type="scientific">Pseudomonas savastanoi pv. glycinea</name>
    <name type="common">Pseudomonas syringae pv. glycinea</name>
    <dbReference type="NCBI Taxonomy" id="318"/>
    <lineage>
        <taxon>Bacteria</taxon>
        <taxon>Pseudomonadati</taxon>
        <taxon>Pseudomonadota</taxon>
        <taxon>Gammaproteobacteria</taxon>
        <taxon>Pseudomonadales</taxon>
        <taxon>Pseudomonadaceae</taxon>
        <taxon>Pseudomonas</taxon>
    </lineage>
</organism>
<dbReference type="Proteomes" id="UP000273536">
    <property type="component" value="Unassembled WGS sequence"/>
</dbReference>
<feature type="compositionally biased region" description="Polar residues" evidence="1">
    <location>
        <begin position="7"/>
        <end position="25"/>
    </location>
</feature>
<evidence type="ECO:0000313" key="2">
    <source>
        <dbReference type="EMBL" id="RMO33520.1"/>
    </source>
</evidence>
<evidence type="ECO:0000256" key="1">
    <source>
        <dbReference type="SAM" id="MobiDB-lite"/>
    </source>
</evidence>
<protein>
    <submittedName>
        <fullName evidence="2">Uncharacterized protein</fullName>
    </submittedName>
</protein>
<evidence type="ECO:0000313" key="3">
    <source>
        <dbReference type="Proteomes" id="UP000273536"/>
    </source>
</evidence>
<comment type="caution">
    <text evidence="2">The sequence shown here is derived from an EMBL/GenBank/DDBJ whole genome shotgun (WGS) entry which is preliminary data.</text>
</comment>
<name>A0A3M3UJT3_PSESG</name>
<proteinExistence type="predicted"/>